<sequence length="121" mass="12660">MGYEKIHCCGSRDSGGRCDRRHHSGRRGGVDAVRRVDLGQFFGPASLIGVVAGTTYLMLVVLQVVEVNYGFAALVIAGAPLMLTWGWVKQLGTGLVLSISVLPLTVIAFLIGAGLGGSVFG</sequence>
<keyword evidence="3" id="KW-1185">Reference proteome</keyword>
<dbReference type="EMBL" id="CP000511">
    <property type="protein sequence ID" value="ABM10938.1"/>
    <property type="molecule type" value="Genomic_DNA"/>
</dbReference>
<proteinExistence type="predicted"/>
<evidence type="ECO:0000313" key="3">
    <source>
        <dbReference type="Proteomes" id="UP000009159"/>
    </source>
</evidence>
<organism evidence="2 3">
    <name type="scientific">Mycolicibacterium vanbaalenii (strain DSM 7251 / JCM 13017 / BCRC 16820 / KCTC 9966 / NRRL B-24157 / PYR-1)</name>
    <name type="common">Mycobacterium vanbaalenii</name>
    <dbReference type="NCBI Taxonomy" id="350058"/>
    <lineage>
        <taxon>Bacteria</taxon>
        <taxon>Bacillati</taxon>
        <taxon>Actinomycetota</taxon>
        <taxon>Actinomycetes</taxon>
        <taxon>Mycobacteriales</taxon>
        <taxon>Mycobacteriaceae</taxon>
        <taxon>Mycolicibacterium</taxon>
    </lineage>
</organism>
<dbReference type="HOGENOM" id="CLU_2035515_0_0_11"/>
<dbReference type="KEGG" id="mva:Mvan_0087"/>
<accession>A1T188</accession>
<dbReference type="eggNOG" id="ENOG5032N07">
    <property type="taxonomic scope" value="Bacteria"/>
</dbReference>
<evidence type="ECO:0000313" key="2">
    <source>
        <dbReference type="EMBL" id="ABM10938.1"/>
    </source>
</evidence>
<gene>
    <name evidence="2" type="ordered locus">Mvan_0087</name>
</gene>
<name>A1T188_MYCVP</name>
<feature type="transmembrane region" description="Helical" evidence="1">
    <location>
        <begin position="94"/>
        <end position="120"/>
    </location>
</feature>
<keyword evidence="1" id="KW-1133">Transmembrane helix</keyword>
<evidence type="ECO:0000256" key="1">
    <source>
        <dbReference type="SAM" id="Phobius"/>
    </source>
</evidence>
<dbReference type="STRING" id="350058.Mvan_0087"/>
<dbReference type="Proteomes" id="UP000009159">
    <property type="component" value="Chromosome"/>
</dbReference>
<keyword evidence="1" id="KW-0812">Transmembrane</keyword>
<keyword evidence="1" id="KW-0472">Membrane</keyword>
<protein>
    <submittedName>
        <fullName evidence="2">Uncharacterized protein</fullName>
    </submittedName>
</protein>
<feature type="transmembrane region" description="Helical" evidence="1">
    <location>
        <begin position="69"/>
        <end position="88"/>
    </location>
</feature>
<dbReference type="AlphaFoldDB" id="A1T188"/>
<reference evidence="2" key="1">
    <citation type="submission" date="2006-12" db="EMBL/GenBank/DDBJ databases">
        <title>Complete sequence of Mycobacterium vanbaalenii PYR-1.</title>
        <authorList>
            <consortium name="US DOE Joint Genome Institute"/>
            <person name="Copeland A."/>
            <person name="Lucas S."/>
            <person name="Lapidus A."/>
            <person name="Barry K."/>
            <person name="Detter J.C."/>
            <person name="Glavina del Rio T."/>
            <person name="Hammon N."/>
            <person name="Israni S."/>
            <person name="Dalin E."/>
            <person name="Tice H."/>
            <person name="Pitluck S."/>
            <person name="Singan V."/>
            <person name="Schmutz J."/>
            <person name="Larimer F."/>
            <person name="Land M."/>
            <person name="Hauser L."/>
            <person name="Kyrpides N."/>
            <person name="Anderson I.J."/>
            <person name="Miller C."/>
            <person name="Richardson P."/>
        </authorList>
    </citation>
    <scope>NUCLEOTIDE SEQUENCE [LARGE SCALE GENOMIC DNA]</scope>
    <source>
        <strain evidence="2">PYR-1</strain>
    </source>
</reference>
<feature type="transmembrane region" description="Helical" evidence="1">
    <location>
        <begin position="41"/>
        <end position="62"/>
    </location>
</feature>